<proteinExistence type="predicted"/>
<reference evidence="2" key="1">
    <citation type="submission" date="2015-09" db="EMBL/GenBank/DDBJ databases">
        <authorList>
            <consortium name="Pathogen Informatics"/>
        </authorList>
    </citation>
    <scope>NUCLEOTIDE SEQUENCE [LARGE SCALE GENOMIC DNA]</scope>
    <source>
        <strain evidence="2">Lake Konstanz</strain>
    </source>
</reference>
<feature type="non-terminal residue" evidence="1">
    <location>
        <position position="1"/>
    </location>
</feature>
<keyword evidence="2" id="KW-1185">Reference proteome</keyword>
<dbReference type="VEuPathDB" id="TriTrypDB:BSAL_49245"/>
<accession>A0A0S4IH57</accession>
<dbReference type="AlphaFoldDB" id="A0A0S4IH57"/>
<name>A0A0S4IH57_BODSA</name>
<dbReference type="Proteomes" id="UP000051952">
    <property type="component" value="Unassembled WGS sequence"/>
</dbReference>
<organism evidence="1 2">
    <name type="scientific">Bodo saltans</name>
    <name type="common">Flagellated protozoan</name>
    <dbReference type="NCBI Taxonomy" id="75058"/>
    <lineage>
        <taxon>Eukaryota</taxon>
        <taxon>Discoba</taxon>
        <taxon>Euglenozoa</taxon>
        <taxon>Kinetoplastea</taxon>
        <taxon>Metakinetoplastina</taxon>
        <taxon>Eubodonida</taxon>
        <taxon>Bodonidae</taxon>
        <taxon>Bodo</taxon>
    </lineage>
</organism>
<evidence type="ECO:0000313" key="1">
    <source>
        <dbReference type="EMBL" id="CUE58348.1"/>
    </source>
</evidence>
<dbReference type="EMBL" id="CYKH01000011">
    <property type="protein sequence ID" value="CUE58348.1"/>
    <property type="molecule type" value="Genomic_DNA"/>
</dbReference>
<evidence type="ECO:0000313" key="2">
    <source>
        <dbReference type="Proteomes" id="UP000051952"/>
    </source>
</evidence>
<protein>
    <submittedName>
        <fullName evidence="1">ABC transporter, putative</fullName>
    </submittedName>
</protein>
<dbReference type="OrthoDB" id="6500128at2759"/>
<gene>
    <name evidence="1" type="ORF">BSAL_49245</name>
</gene>
<sequence length="67" mass="7320">HRLQTIMDSDRVLVMEHGVAVEYDAPFTLLGKAKGAGATFRGMVEALGEEQAAVMYEIAERKFYGGS</sequence>